<organism evidence="1 2">
    <name type="scientific">Araneus ventricosus</name>
    <name type="common">Orbweaver spider</name>
    <name type="synonym">Epeira ventricosa</name>
    <dbReference type="NCBI Taxonomy" id="182803"/>
    <lineage>
        <taxon>Eukaryota</taxon>
        <taxon>Metazoa</taxon>
        <taxon>Ecdysozoa</taxon>
        <taxon>Arthropoda</taxon>
        <taxon>Chelicerata</taxon>
        <taxon>Arachnida</taxon>
        <taxon>Araneae</taxon>
        <taxon>Araneomorphae</taxon>
        <taxon>Entelegynae</taxon>
        <taxon>Araneoidea</taxon>
        <taxon>Araneidae</taxon>
        <taxon>Araneus</taxon>
    </lineage>
</organism>
<name>A0A4Y2UTK1_ARAVE</name>
<reference evidence="1 2" key="1">
    <citation type="journal article" date="2019" name="Sci. Rep.">
        <title>Orb-weaving spider Araneus ventricosus genome elucidates the spidroin gene catalogue.</title>
        <authorList>
            <person name="Kono N."/>
            <person name="Nakamura H."/>
            <person name="Ohtoshi R."/>
            <person name="Moran D.A.P."/>
            <person name="Shinohara A."/>
            <person name="Yoshida Y."/>
            <person name="Fujiwara M."/>
            <person name="Mori M."/>
            <person name="Tomita M."/>
            <person name="Arakawa K."/>
        </authorList>
    </citation>
    <scope>NUCLEOTIDE SEQUENCE [LARGE SCALE GENOMIC DNA]</scope>
</reference>
<proteinExistence type="predicted"/>
<comment type="caution">
    <text evidence="1">The sequence shown here is derived from an EMBL/GenBank/DDBJ whole genome shotgun (WGS) entry which is preliminary data.</text>
</comment>
<sequence>MYREQSSVMQHVLTTPGETCERIKSSRRVRFIQVCWVVVNFKWKVVLEKPHVAAKFWCGIVMDHLIKGSFAGILERTTDRAVAILRNGILAKRFFSQFESWH</sequence>
<gene>
    <name evidence="1" type="ORF">AVEN_188997_1</name>
</gene>
<accession>A0A4Y2UTK1</accession>
<dbReference type="Proteomes" id="UP000499080">
    <property type="component" value="Unassembled WGS sequence"/>
</dbReference>
<dbReference type="EMBL" id="BGPR01040047">
    <property type="protein sequence ID" value="GBO16113.1"/>
    <property type="molecule type" value="Genomic_DNA"/>
</dbReference>
<dbReference type="AlphaFoldDB" id="A0A4Y2UTK1"/>
<protein>
    <submittedName>
        <fullName evidence="1">Uncharacterized protein</fullName>
    </submittedName>
</protein>
<evidence type="ECO:0000313" key="2">
    <source>
        <dbReference type="Proteomes" id="UP000499080"/>
    </source>
</evidence>
<keyword evidence="2" id="KW-1185">Reference proteome</keyword>
<evidence type="ECO:0000313" key="1">
    <source>
        <dbReference type="EMBL" id="GBO16113.1"/>
    </source>
</evidence>